<comment type="subcellular location">
    <subcellularLocation>
        <location evidence="1">Membrane</location>
    </subcellularLocation>
</comment>
<dbReference type="GO" id="GO:0016020">
    <property type="term" value="C:membrane"/>
    <property type="evidence" value="ECO:0007669"/>
    <property type="project" value="UniProtKB-SubCell"/>
</dbReference>
<evidence type="ECO:0000256" key="4">
    <source>
        <dbReference type="ARBA" id="ARBA00023136"/>
    </source>
</evidence>
<evidence type="ECO:0000313" key="5">
    <source>
        <dbReference type="EMBL" id="GFD57456.1"/>
    </source>
</evidence>
<dbReference type="PANTHER" id="PTHR43297:SF2">
    <property type="entry name" value="DIPEPTIDE TRANSPORT ATP-BINDING PROTEIN DPPD"/>
    <property type="match status" value="1"/>
</dbReference>
<evidence type="ECO:0000256" key="2">
    <source>
        <dbReference type="ARBA" id="ARBA00022448"/>
    </source>
</evidence>
<evidence type="ECO:0000256" key="1">
    <source>
        <dbReference type="ARBA" id="ARBA00004370"/>
    </source>
</evidence>
<keyword evidence="4" id="KW-0472">Membrane</keyword>
<name>A0A699XHX2_TANCI</name>
<keyword evidence="2" id="KW-0813">Transport</keyword>
<organism evidence="5">
    <name type="scientific">Tanacetum cinerariifolium</name>
    <name type="common">Dalmatian daisy</name>
    <name type="synonym">Chrysanthemum cinerariifolium</name>
    <dbReference type="NCBI Taxonomy" id="118510"/>
    <lineage>
        <taxon>Eukaryota</taxon>
        <taxon>Viridiplantae</taxon>
        <taxon>Streptophyta</taxon>
        <taxon>Embryophyta</taxon>
        <taxon>Tracheophyta</taxon>
        <taxon>Spermatophyta</taxon>
        <taxon>Magnoliopsida</taxon>
        <taxon>eudicotyledons</taxon>
        <taxon>Gunneridae</taxon>
        <taxon>Pentapetalae</taxon>
        <taxon>asterids</taxon>
        <taxon>campanulids</taxon>
        <taxon>Asterales</taxon>
        <taxon>Asteraceae</taxon>
        <taxon>Asteroideae</taxon>
        <taxon>Anthemideae</taxon>
        <taxon>Anthemidinae</taxon>
        <taxon>Tanacetum</taxon>
    </lineage>
</organism>
<dbReference type="InterPro" id="IPR027417">
    <property type="entry name" value="P-loop_NTPase"/>
</dbReference>
<gene>
    <name evidence="5" type="ORF">Tci_929425</name>
</gene>
<dbReference type="PANTHER" id="PTHR43297">
    <property type="entry name" value="OLIGOPEPTIDE TRANSPORT ATP-BINDING PROTEIN APPD"/>
    <property type="match status" value="1"/>
</dbReference>
<comment type="caution">
    <text evidence="5">The sequence shown here is derived from an EMBL/GenBank/DDBJ whole genome shotgun (WGS) entry which is preliminary data.</text>
</comment>
<dbReference type="AlphaFoldDB" id="A0A699XHX2"/>
<dbReference type="SUPFAM" id="SSF52540">
    <property type="entry name" value="P-loop containing nucleoside triphosphate hydrolases"/>
    <property type="match status" value="1"/>
</dbReference>
<reference evidence="5" key="1">
    <citation type="journal article" date="2019" name="Sci. Rep.">
        <title>Draft genome of Tanacetum cinerariifolium, the natural source of mosquito coil.</title>
        <authorList>
            <person name="Yamashiro T."/>
            <person name="Shiraishi A."/>
            <person name="Satake H."/>
            <person name="Nakayama K."/>
        </authorList>
    </citation>
    <scope>NUCLEOTIDE SEQUENCE</scope>
</reference>
<proteinExistence type="predicted"/>
<evidence type="ECO:0000256" key="3">
    <source>
        <dbReference type="ARBA" id="ARBA00022475"/>
    </source>
</evidence>
<dbReference type="InterPro" id="IPR050388">
    <property type="entry name" value="ABC_Ni/Peptide_Import"/>
</dbReference>
<feature type="non-terminal residue" evidence="5">
    <location>
        <position position="66"/>
    </location>
</feature>
<protein>
    <submittedName>
        <fullName evidence="5">Oligopeptide abc transporter, putative</fullName>
    </submittedName>
</protein>
<sequence length="66" mass="7422">MRAIRGNRIAMIFQEPMTSLNPLQSIEKQINEVLGLHKGLTGKAATRRTLELLELVGIPEPTKRLK</sequence>
<dbReference type="Gene3D" id="3.40.50.300">
    <property type="entry name" value="P-loop containing nucleotide triphosphate hydrolases"/>
    <property type="match status" value="1"/>
</dbReference>
<dbReference type="EMBL" id="BKCJ011841300">
    <property type="protein sequence ID" value="GFD57456.1"/>
    <property type="molecule type" value="Genomic_DNA"/>
</dbReference>
<keyword evidence="3" id="KW-1003">Cell membrane</keyword>
<accession>A0A699XHX2</accession>